<evidence type="ECO:0000313" key="2">
    <source>
        <dbReference type="Proteomes" id="UP000494106"/>
    </source>
</evidence>
<dbReference type="Proteomes" id="UP000494106">
    <property type="component" value="Unassembled WGS sequence"/>
</dbReference>
<proteinExistence type="predicted"/>
<evidence type="ECO:0000313" key="1">
    <source>
        <dbReference type="EMBL" id="CAB3258478.1"/>
    </source>
</evidence>
<dbReference type="EMBL" id="CADEBC010000598">
    <property type="protein sequence ID" value="CAB3258478.1"/>
    <property type="molecule type" value="Genomic_DNA"/>
</dbReference>
<protein>
    <submittedName>
        <fullName evidence="1">Uncharacterized protein</fullName>
    </submittedName>
</protein>
<reference evidence="1 2" key="1">
    <citation type="submission" date="2020-04" db="EMBL/GenBank/DDBJ databases">
        <authorList>
            <person name="Wallbank WR R."/>
            <person name="Pardo Diaz C."/>
            <person name="Kozak K."/>
            <person name="Martin S."/>
            <person name="Jiggins C."/>
            <person name="Moest M."/>
            <person name="Warren A I."/>
            <person name="Byers J.R.P. K."/>
            <person name="Montejo-Kovacevich G."/>
            <person name="Yen C E."/>
        </authorList>
    </citation>
    <scope>NUCLEOTIDE SEQUENCE [LARGE SCALE GENOMIC DNA]</scope>
</reference>
<gene>
    <name evidence="1" type="ORF">APLA_LOCUS16533</name>
</gene>
<accession>A0A8S1BGR8</accession>
<dbReference type="AlphaFoldDB" id="A0A8S1BGR8"/>
<name>A0A8S1BGR8_ARCPL</name>
<comment type="caution">
    <text evidence="1">The sequence shown here is derived from an EMBL/GenBank/DDBJ whole genome shotgun (WGS) entry which is preliminary data.</text>
</comment>
<keyword evidence="2" id="KW-1185">Reference proteome</keyword>
<sequence>MKDAATHLKPSKVTSVRESLVTYPANARGSYEHSQFIVTINTPLSRTFGHHGHNNTHIIPMGYRFHISFRALEFMQG</sequence>
<organism evidence="1 2">
    <name type="scientific">Arctia plantaginis</name>
    <name type="common">Wood tiger moth</name>
    <name type="synonym">Phalaena plantaginis</name>
    <dbReference type="NCBI Taxonomy" id="874455"/>
    <lineage>
        <taxon>Eukaryota</taxon>
        <taxon>Metazoa</taxon>
        <taxon>Ecdysozoa</taxon>
        <taxon>Arthropoda</taxon>
        <taxon>Hexapoda</taxon>
        <taxon>Insecta</taxon>
        <taxon>Pterygota</taxon>
        <taxon>Neoptera</taxon>
        <taxon>Endopterygota</taxon>
        <taxon>Lepidoptera</taxon>
        <taxon>Glossata</taxon>
        <taxon>Ditrysia</taxon>
        <taxon>Noctuoidea</taxon>
        <taxon>Erebidae</taxon>
        <taxon>Arctiinae</taxon>
        <taxon>Arctia</taxon>
    </lineage>
</organism>